<sequence length="110" mass="12678">MGVDQTAFGPITGIYVAVAAVAAPLIAMYVFRKTKDVTMKKDNCWMTFWLVLLGVFCMWIMWACTFMHQMYPLSRAVSKKPEFRVRCPAKYCNDDQDPDIWIEKAPESKL</sequence>
<evidence type="ECO:0000256" key="9">
    <source>
        <dbReference type="SAM" id="Phobius"/>
    </source>
</evidence>
<feature type="transmembrane region" description="Helical" evidence="9">
    <location>
        <begin position="12"/>
        <end position="31"/>
    </location>
</feature>
<dbReference type="AlphaFoldDB" id="A0A078AK58"/>
<keyword evidence="5" id="KW-0375">Hydrogen ion transport</keyword>
<dbReference type="InParanoid" id="A0A078AK58"/>
<keyword evidence="8 9" id="KW-0472">Membrane</keyword>
<evidence type="ECO:0000256" key="8">
    <source>
        <dbReference type="ARBA" id="ARBA00023136"/>
    </source>
</evidence>
<evidence type="ECO:0000313" key="11">
    <source>
        <dbReference type="Proteomes" id="UP000039865"/>
    </source>
</evidence>
<evidence type="ECO:0000313" key="10">
    <source>
        <dbReference type="EMBL" id="CDW82281.1"/>
    </source>
</evidence>
<evidence type="ECO:0000256" key="7">
    <source>
        <dbReference type="ARBA" id="ARBA00023065"/>
    </source>
</evidence>
<name>A0A078AK58_STYLE</name>
<gene>
    <name evidence="10" type="primary">Contig7971.g8514</name>
    <name evidence="10" type="ORF">STYLEM_11311</name>
</gene>
<evidence type="ECO:0000256" key="6">
    <source>
        <dbReference type="ARBA" id="ARBA00022989"/>
    </source>
</evidence>
<keyword evidence="3" id="KW-0813">Transport</keyword>
<protein>
    <submittedName>
        <fullName evidence="10">Hydrogen-transporting atp synthase</fullName>
    </submittedName>
</protein>
<comment type="similarity">
    <text evidence="2">Belongs to the V-ATPase e1/e2 subunit family.</text>
</comment>
<evidence type="ECO:0000256" key="5">
    <source>
        <dbReference type="ARBA" id="ARBA00022781"/>
    </source>
</evidence>
<keyword evidence="6 9" id="KW-1133">Transmembrane helix</keyword>
<evidence type="ECO:0000256" key="1">
    <source>
        <dbReference type="ARBA" id="ARBA00004141"/>
    </source>
</evidence>
<organism evidence="10 11">
    <name type="scientific">Stylonychia lemnae</name>
    <name type="common">Ciliate</name>
    <dbReference type="NCBI Taxonomy" id="5949"/>
    <lineage>
        <taxon>Eukaryota</taxon>
        <taxon>Sar</taxon>
        <taxon>Alveolata</taxon>
        <taxon>Ciliophora</taxon>
        <taxon>Intramacronucleata</taxon>
        <taxon>Spirotrichea</taxon>
        <taxon>Stichotrichia</taxon>
        <taxon>Sporadotrichida</taxon>
        <taxon>Oxytrichidae</taxon>
        <taxon>Stylonychinae</taxon>
        <taxon>Stylonychia</taxon>
    </lineage>
</organism>
<keyword evidence="4 9" id="KW-0812">Transmembrane</keyword>
<dbReference type="OrthoDB" id="1508846at2759"/>
<comment type="subcellular location">
    <subcellularLocation>
        <location evidence="1">Membrane</location>
        <topology evidence="1">Multi-pass membrane protein</topology>
    </subcellularLocation>
</comment>
<dbReference type="Pfam" id="PF05493">
    <property type="entry name" value="ATP_synt_H"/>
    <property type="match status" value="1"/>
</dbReference>
<evidence type="ECO:0000256" key="3">
    <source>
        <dbReference type="ARBA" id="ARBA00022448"/>
    </source>
</evidence>
<dbReference type="EMBL" id="CCKQ01010760">
    <property type="protein sequence ID" value="CDW82281.1"/>
    <property type="molecule type" value="Genomic_DNA"/>
</dbReference>
<dbReference type="GO" id="GO:0033179">
    <property type="term" value="C:proton-transporting V-type ATPase, V0 domain"/>
    <property type="evidence" value="ECO:0007669"/>
    <property type="project" value="InterPro"/>
</dbReference>
<accession>A0A078AK58</accession>
<dbReference type="GO" id="GO:0046961">
    <property type="term" value="F:proton-transporting ATPase activity, rotational mechanism"/>
    <property type="evidence" value="ECO:0007669"/>
    <property type="project" value="InterPro"/>
</dbReference>
<dbReference type="InterPro" id="IPR008389">
    <property type="entry name" value="ATPase_V0-cplx_e1/e2_su"/>
</dbReference>
<dbReference type="Proteomes" id="UP000039865">
    <property type="component" value="Unassembled WGS sequence"/>
</dbReference>
<feature type="transmembrane region" description="Helical" evidence="9">
    <location>
        <begin position="43"/>
        <end position="62"/>
    </location>
</feature>
<evidence type="ECO:0000256" key="4">
    <source>
        <dbReference type="ARBA" id="ARBA00022692"/>
    </source>
</evidence>
<reference evidence="10 11" key="1">
    <citation type="submission" date="2014-06" db="EMBL/GenBank/DDBJ databases">
        <authorList>
            <person name="Swart Estienne"/>
        </authorList>
    </citation>
    <scope>NUCLEOTIDE SEQUENCE [LARGE SCALE GENOMIC DNA]</scope>
    <source>
        <strain evidence="10 11">130c</strain>
    </source>
</reference>
<proteinExistence type="inferred from homology"/>
<keyword evidence="11" id="KW-1185">Reference proteome</keyword>
<keyword evidence="7" id="KW-0406">Ion transport</keyword>
<evidence type="ECO:0000256" key="2">
    <source>
        <dbReference type="ARBA" id="ARBA00008328"/>
    </source>
</evidence>